<sequence>MAKSENPDAPNISKEYIRAMSAKNLNLAYYFYGNGSRQGTVIHKKLEKYIT</sequence>
<gene>
    <name evidence="1" type="ORF">ACFO6W_13290</name>
</gene>
<keyword evidence="2" id="KW-1185">Reference proteome</keyword>
<name>A0ABV9KXZ7_9BACT</name>
<protein>
    <submittedName>
        <fullName evidence="1">Uncharacterized protein</fullName>
    </submittedName>
</protein>
<evidence type="ECO:0000313" key="1">
    <source>
        <dbReference type="EMBL" id="MFC4674673.1"/>
    </source>
</evidence>
<organism evidence="1 2">
    <name type="scientific">Dysgonomonas termitidis</name>
    <dbReference type="NCBI Taxonomy" id="1516126"/>
    <lineage>
        <taxon>Bacteria</taxon>
        <taxon>Pseudomonadati</taxon>
        <taxon>Bacteroidota</taxon>
        <taxon>Bacteroidia</taxon>
        <taxon>Bacteroidales</taxon>
        <taxon>Dysgonomonadaceae</taxon>
        <taxon>Dysgonomonas</taxon>
    </lineage>
</organism>
<dbReference type="RefSeq" id="WP_379997197.1">
    <property type="nucleotide sequence ID" value="NZ_JBHSGN010000078.1"/>
</dbReference>
<comment type="caution">
    <text evidence="1">The sequence shown here is derived from an EMBL/GenBank/DDBJ whole genome shotgun (WGS) entry which is preliminary data.</text>
</comment>
<reference evidence="2" key="1">
    <citation type="journal article" date="2019" name="Int. J. Syst. Evol. Microbiol.">
        <title>The Global Catalogue of Microorganisms (GCM) 10K type strain sequencing project: providing services to taxonomists for standard genome sequencing and annotation.</title>
        <authorList>
            <consortium name="The Broad Institute Genomics Platform"/>
            <consortium name="The Broad Institute Genome Sequencing Center for Infectious Disease"/>
            <person name="Wu L."/>
            <person name="Ma J."/>
        </authorList>
    </citation>
    <scope>NUCLEOTIDE SEQUENCE [LARGE SCALE GENOMIC DNA]</scope>
    <source>
        <strain evidence="2">CCUG 66188</strain>
    </source>
</reference>
<accession>A0ABV9KXZ7</accession>
<dbReference type="Proteomes" id="UP001596023">
    <property type="component" value="Unassembled WGS sequence"/>
</dbReference>
<evidence type="ECO:0000313" key="2">
    <source>
        <dbReference type="Proteomes" id="UP001596023"/>
    </source>
</evidence>
<proteinExistence type="predicted"/>
<dbReference type="EMBL" id="JBHSGN010000078">
    <property type="protein sequence ID" value="MFC4674673.1"/>
    <property type="molecule type" value="Genomic_DNA"/>
</dbReference>